<dbReference type="Gene3D" id="3.40.980.10">
    <property type="entry name" value="MoaB/Mog-like domain"/>
    <property type="match status" value="1"/>
</dbReference>
<dbReference type="CDD" id="cd00885">
    <property type="entry name" value="cinA"/>
    <property type="match status" value="1"/>
</dbReference>
<dbReference type="Pfam" id="PF00994">
    <property type="entry name" value="MoCF_biosynth"/>
    <property type="match status" value="1"/>
</dbReference>
<dbReference type="SMART" id="SM00852">
    <property type="entry name" value="MoCF_biosynth"/>
    <property type="match status" value="1"/>
</dbReference>
<dbReference type="EMBL" id="DRZC01000070">
    <property type="protein sequence ID" value="HHQ80764.1"/>
    <property type="molecule type" value="Genomic_DNA"/>
</dbReference>
<dbReference type="AlphaFoldDB" id="A0A7J3ZL71"/>
<evidence type="ECO:0000313" key="2">
    <source>
        <dbReference type="EMBL" id="HHQ80764.1"/>
    </source>
</evidence>
<comment type="caution">
    <text evidence="2">The sequence shown here is derived from an EMBL/GenBank/DDBJ whole genome shotgun (WGS) entry which is preliminary data.</text>
</comment>
<dbReference type="PANTHER" id="PTHR13939">
    <property type="entry name" value="NICOTINAMIDE-NUCLEOTIDE AMIDOHYDROLASE PNCC"/>
    <property type="match status" value="1"/>
</dbReference>
<evidence type="ECO:0000259" key="1">
    <source>
        <dbReference type="SMART" id="SM00852"/>
    </source>
</evidence>
<dbReference type="InterPro" id="IPR036425">
    <property type="entry name" value="MoaB/Mog-like_dom_sf"/>
</dbReference>
<sequence>MNAGKEPFAWILNIGSELTLGITVNTNGAWIARKLSFLGFSVRRILCTPDDEEAIAVLREAIRQGVKLVVTTGGLGPTYDDRTLELVSRALERRLELNKDALKFVEEFYKEKGLALTEERIKMAYMPEGATALKNPIGAAPACIIKAGETTIICLPGVPKEMQAVFELHVEPLLKEMVPEARVFEAYLYVEGVPESSIAPSLKRLVREKPHLYVKTHPLGHEVKGPRLKIHFMLRGAEPKAKEELISAVEGLRQEAVKLGGSAVYELNYSKDHPSNSSVVRE</sequence>
<feature type="domain" description="MoaB/Mog" evidence="1">
    <location>
        <begin position="10"/>
        <end position="176"/>
    </location>
</feature>
<organism evidence="2">
    <name type="scientific">Fervidicoccus fontis</name>
    <dbReference type="NCBI Taxonomy" id="683846"/>
    <lineage>
        <taxon>Archaea</taxon>
        <taxon>Thermoproteota</taxon>
        <taxon>Thermoprotei</taxon>
        <taxon>Fervidicoccales</taxon>
        <taxon>Fervidicoccaceae</taxon>
        <taxon>Fervidicoccus</taxon>
    </lineage>
</organism>
<gene>
    <name evidence="2" type="ORF">ENM78_04880</name>
</gene>
<reference evidence="2" key="1">
    <citation type="journal article" date="2020" name="mSystems">
        <title>Genome- and Community-Level Interaction Insights into Carbon Utilization and Element Cycling Functions of Hydrothermarchaeota in Hydrothermal Sediment.</title>
        <authorList>
            <person name="Zhou Z."/>
            <person name="Liu Y."/>
            <person name="Xu W."/>
            <person name="Pan J."/>
            <person name="Luo Z.H."/>
            <person name="Li M."/>
        </authorList>
    </citation>
    <scope>NUCLEOTIDE SEQUENCE [LARGE SCALE GENOMIC DNA]</scope>
    <source>
        <strain evidence="2">SpSt-1116</strain>
    </source>
</reference>
<dbReference type="SUPFAM" id="SSF53218">
    <property type="entry name" value="Molybdenum cofactor biosynthesis proteins"/>
    <property type="match status" value="1"/>
</dbReference>
<dbReference type="InterPro" id="IPR001453">
    <property type="entry name" value="MoaB/Mog_dom"/>
</dbReference>
<accession>A0A7J3ZL71</accession>
<protein>
    <submittedName>
        <fullName evidence="2">Nicotinamide mononucleotide deamidase-related protein</fullName>
    </submittedName>
</protein>
<dbReference type="InterPro" id="IPR050101">
    <property type="entry name" value="CinA"/>
</dbReference>
<dbReference type="NCBIfam" id="NF002291">
    <property type="entry name" value="PRK01215.1"/>
    <property type="match status" value="1"/>
</dbReference>
<name>A0A7J3ZL71_9CREN</name>
<proteinExistence type="predicted"/>
<dbReference type="PANTHER" id="PTHR13939:SF0">
    <property type="entry name" value="NMN AMIDOHYDROLASE-LIKE PROTEIN YFAY"/>
    <property type="match status" value="1"/>
</dbReference>